<dbReference type="InterPro" id="IPR043128">
    <property type="entry name" value="Rev_trsase/Diguanyl_cyclase"/>
</dbReference>
<proteinExistence type="predicted"/>
<dbReference type="Gene3D" id="3.30.70.270">
    <property type="match status" value="1"/>
</dbReference>
<reference evidence="2" key="1">
    <citation type="journal article" date="2020" name="J Insects Food Feed">
        <title>The yellow mealworm (Tenebrio molitor) genome: a resource for the emerging insects as food and feed industry.</title>
        <authorList>
            <person name="Eriksson T."/>
            <person name="Andere A."/>
            <person name="Kelstrup H."/>
            <person name="Emery V."/>
            <person name="Picard C."/>
        </authorList>
    </citation>
    <scope>NUCLEOTIDE SEQUENCE</scope>
    <source>
        <strain evidence="2">Stoneville</strain>
        <tissue evidence="2">Whole head</tissue>
    </source>
</reference>
<dbReference type="GO" id="GO:0071897">
    <property type="term" value="P:DNA biosynthetic process"/>
    <property type="evidence" value="ECO:0007669"/>
    <property type="project" value="UniProtKB-ARBA"/>
</dbReference>
<evidence type="ECO:0000313" key="2">
    <source>
        <dbReference type="EMBL" id="KAH0814515.1"/>
    </source>
</evidence>
<sequence>MVHVFNSCLRISYFPKCWKKGVLKVLLKDATGDPSSVKNYRPITLLTEYGKMFEKVIRSRLFMAAPAPFHSSKQYGFIPGKSAVDAIKRYLEIVQDSNTKYTASLFIDISGAFDNVWWPAMLKSLRRKHIPDYLVALIKSYVTDRSVEYTNGEITISKECTKGCPQGSVLGPTLWNSVLDTFLTLPTRDGVDMVAYADDIVIVVQANNRLELKQNLHSCMENLKNWASLNKLKLSASKSKIMVNRSPPRCHNRDLNVKVDGKSLQTVKVMKYLGVHIDHKLTFTPHIEKICEKARRIIFALGRKTFTTWNIPIAESLHTIYRCCIIPIMAFGSEVWAHRLHITKIRTKLISIYGLASKLIIQGYRSVSNEAAGVIAGIPPLDLVLAQVNCKKVLRKVEETHFLQQNLNRREFDNPSQIKEYLSLLVNDHWQYRWENSQKGRTTYAFIPTVPESPRHSFTRESTQTLTGHGNFQVHLHRIGKSSVEDCSTCNTKDDPLHRIRDCFQFREERAELILHFNGIVPQMEQLSAAPLHLLAAFAKDPGNLRTSPPPTP</sequence>
<dbReference type="InterPro" id="IPR000477">
    <property type="entry name" value="RT_dom"/>
</dbReference>
<gene>
    <name evidence="2" type="ORF">GEV33_008276</name>
</gene>
<dbReference type="PROSITE" id="PS50878">
    <property type="entry name" value="RT_POL"/>
    <property type="match status" value="1"/>
</dbReference>
<reference evidence="2" key="2">
    <citation type="submission" date="2021-08" db="EMBL/GenBank/DDBJ databases">
        <authorList>
            <person name="Eriksson T."/>
        </authorList>
    </citation>
    <scope>NUCLEOTIDE SEQUENCE</scope>
    <source>
        <strain evidence="2">Stoneville</strain>
        <tissue evidence="2">Whole head</tissue>
    </source>
</reference>
<comment type="caution">
    <text evidence="2">The sequence shown here is derived from an EMBL/GenBank/DDBJ whole genome shotgun (WGS) entry which is preliminary data.</text>
</comment>
<feature type="domain" description="Reverse transcriptase" evidence="1">
    <location>
        <begin position="7"/>
        <end position="277"/>
    </location>
</feature>
<dbReference type="Pfam" id="PF00078">
    <property type="entry name" value="RVT_1"/>
    <property type="match status" value="1"/>
</dbReference>
<keyword evidence="3" id="KW-1185">Reference proteome</keyword>
<name>A0A8J6HH34_TENMO</name>
<dbReference type="PANTHER" id="PTHR19446">
    <property type="entry name" value="REVERSE TRANSCRIPTASES"/>
    <property type="match status" value="1"/>
</dbReference>
<dbReference type="SUPFAM" id="SSF56672">
    <property type="entry name" value="DNA/RNA polymerases"/>
    <property type="match status" value="1"/>
</dbReference>
<evidence type="ECO:0000259" key="1">
    <source>
        <dbReference type="PROSITE" id="PS50878"/>
    </source>
</evidence>
<dbReference type="CDD" id="cd01650">
    <property type="entry name" value="RT_nLTR_like"/>
    <property type="match status" value="1"/>
</dbReference>
<dbReference type="Proteomes" id="UP000719412">
    <property type="component" value="Unassembled WGS sequence"/>
</dbReference>
<organism evidence="2 3">
    <name type="scientific">Tenebrio molitor</name>
    <name type="common">Yellow mealworm beetle</name>
    <dbReference type="NCBI Taxonomy" id="7067"/>
    <lineage>
        <taxon>Eukaryota</taxon>
        <taxon>Metazoa</taxon>
        <taxon>Ecdysozoa</taxon>
        <taxon>Arthropoda</taxon>
        <taxon>Hexapoda</taxon>
        <taxon>Insecta</taxon>
        <taxon>Pterygota</taxon>
        <taxon>Neoptera</taxon>
        <taxon>Endopterygota</taxon>
        <taxon>Coleoptera</taxon>
        <taxon>Polyphaga</taxon>
        <taxon>Cucujiformia</taxon>
        <taxon>Tenebrionidae</taxon>
        <taxon>Tenebrio</taxon>
    </lineage>
</organism>
<dbReference type="AlphaFoldDB" id="A0A8J6HH34"/>
<protein>
    <recommendedName>
        <fullName evidence="1">Reverse transcriptase domain-containing protein</fullName>
    </recommendedName>
</protein>
<dbReference type="EMBL" id="JABDTM020024221">
    <property type="protein sequence ID" value="KAH0814515.1"/>
    <property type="molecule type" value="Genomic_DNA"/>
</dbReference>
<accession>A0A8J6HH34</accession>
<evidence type="ECO:0000313" key="3">
    <source>
        <dbReference type="Proteomes" id="UP000719412"/>
    </source>
</evidence>
<dbReference type="InterPro" id="IPR043502">
    <property type="entry name" value="DNA/RNA_pol_sf"/>
</dbReference>